<name>A0A9N9ZH42_9HYPO</name>
<evidence type="ECO:0000313" key="2">
    <source>
        <dbReference type="Proteomes" id="UP000775872"/>
    </source>
</evidence>
<keyword evidence="2" id="KW-1185">Reference proteome</keyword>
<proteinExistence type="predicted"/>
<dbReference type="OrthoDB" id="2520703at2759"/>
<reference evidence="1" key="1">
    <citation type="submission" date="2021-10" db="EMBL/GenBank/DDBJ databases">
        <authorList>
            <person name="Piombo E."/>
        </authorList>
    </citation>
    <scope>NUCLEOTIDE SEQUENCE</scope>
</reference>
<dbReference type="Proteomes" id="UP000775872">
    <property type="component" value="Unassembled WGS sequence"/>
</dbReference>
<dbReference type="EMBL" id="CABFOC020000057">
    <property type="protein sequence ID" value="CAH0055473.1"/>
    <property type="molecule type" value="Genomic_DNA"/>
</dbReference>
<protein>
    <submittedName>
        <fullName evidence="1">Uncharacterized protein</fullName>
    </submittedName>
</protein>
<accession>A0A9N9ZH42</accession>
<organism evidence="1 2">
    <name type="scientific">Clonostachys solani</name>
    <dbReference type="NCBI Taxonomy" id="160281"/>
    <lineage>
        <taxon>Eukaryota</taxon>
        <taxon>Fungi</taxon>
        <taxon>Dikarya</taxon>
        <taxon>Ascomycota</taxon>
        <taxon>Pezizomycotina</taxon>
        <taxon>Sordariomycetes</taxon>
        <taxon>Hypocreomycetidae</taxon>
        <taxon>Hypocreales</taxon>
        <taxon>Bionectriaceae</taxon>
        <taxon>Clonostachys</taxon>
    </lineage>
</organism>
<comment type="caution">
    <text evidence="1">The sequence shown here is derived from an EMBL/GenBank/DDBJ whole genome shotgun (WGS) entry which is preliminary data.</text>
</comment>
<dbReference type="AlphaFoldDB" id="A0A9N9ZH42"/>
<sequence length="503" mass="57449">MELIYISNRSSEEGPLTLDTIPVEILHHICTFFCDHCDPMKKSHIEYCFNYNPNKGKKDLLNLCLTSRALCTVAQGVLFHHFSFGRHLMHSGPLAFRLVAASFLQALSNKLHLRAVVKELKIETNRDTRYPKILGFDSLSKASRHSARLLRTLGAEIGIRFRYHELQRRDLREAMVQLMIALCPNVSKMEIQIPRYWAFDKLTERNLLTQSSTNQQPLSSLRTLDALVERLPTDNCRIPHELCNMAAFGNPSEHALVAGSASRLETLKCTLGALENATEMPRLEVLKLDVRGSYSDLKSLFTKIPKLRELIYCSSNKHGPLPIEINAALRNHRETLEVLAIHFWKVPYGDLVILDPFIDNTEFRLGLMSDFTNLKVLIVDALRIREAGENRSSEEPFQTISDTIPESLEMLCVHAMDMVSQPDYQPLFEVADRVREGRFKALKHVLWTRKQNRSYPNGLGYLDPQHDSLKSGAYHIGPVDPETAVSLKKRYPILMTMQHNCYV</sequence>
<evidence type="ECO:0000313" key="1">
    <source>
        <dbReference type="EMBL" id="CAH0055473.1"/>
    </source>
</evidence>
<gene>
    <name evidence="1" type="ORF">CSOL1703_00017576</name>
</gene>